<evidence type="ECO:0000313" key="3">
    <source>
        <dbReference type="Proteomes" id="UP001066276"/>
    </source>
</evidence>
<gene>
    <name evidence="2" type="ORF">NDU88_002267</name>
</gene>
<dbReference type="Proteomes" id="UP001066276">
    <property type="component" value="Chromosome 1_1"/>
</dbReference>
<sequence length="181" mass="20965">MVQAWLPTVAITKARRCTLPLTYHFHFYYRHTPRLLLIFNYQTLPGVSTVTTPPSQRSLRDQLGYCYQTSLFVSAVTTPLSQRSLRDRLGYRYTCFPTALLLLLSVSLSHLPRSRHFSTKLPHVSAANVPHLIDRHFLKLRFYYKLVIRSYGSIFLTLVIATVGSHACTITCHTLRYFVYH</sequence>
<proteinExistence type="predicted"/>
<evidence type="ECO:0000313" key="2">
    <source>
        <dbReference type="EMBL" id="KAJ1214649.1"/>
    </source>
</evidence>
<organism evidence="2 3">
    <name type="scientific">Pleurodeles waltl</name>
    <name type="common">Iberian ribbed newt</name>
    <dbReference type="NCBI Taxonomy" id="8319"/>
    <lineage>
        <taxon>Eukaryota</taxon>
        <taxon>Metazoa</taxon>
        <taxon>Chordata</taxon>
        <taxon>Craniata</taxon>
        <taxon>Vertebrata</taxon>
        <taxon>Euteleostomi</taxon>
        <taxon>Amphibia</taxon>
        <taxon>Batrachia</taxon>
        <taxon>Caudata</taxon>
        <taxon>Salamandroidea</taxon>
        <taxon>Salamandridae</taxon>
        <taxon>Pleurodelinae</taxon>
        <taxon>Pleurodeles</taxon>
    </lineage>
</organism>
<keyword evidence="3" id="KW-1185">Reference proteome</keyword>
<evidence type="ECO:0000256" key="1">
    <source>
        <dbReference type="SAM" id="Phobius"/>
    </source>
</evidence>
<accession>A0AAV7WN55</accession>
<dbReference type="AlphaFoldDB" id="A0AAV7WN55"/>
<keyword evidence="1" id="KW-0472">Membrane</keyword>
<name>A0AAV7WN55_PLEWA</name>
<feature type="transmembrane region" description="Helical" evidence="1">
    <location>
        <begin position="90"/>
        <end position="111"/>
    </location>
</feature>
<protein>
    <submittedName>
        <fullName evidence="2">Uncharacterized protein</fullName>
    </submittedName>
</protein>
<keyword evidence="1" id="KW-0812">Transmembrane</keyword>
<feature type="transmembrane region" description="Helical" evidence="1">
    <location>
        <begin position="146"/>
        <end position="167"/>
    </location>
</feature>
<reference evidence="2" key="1">
    <citation type="journal article" date="2022" name="bioRxiv">
        <title>Sequencing and chromosome-scale assembly of the giantPleurodeles waltlgenome.</title>
        <authorList>
            <person name="Brown T."/>
            <person name="Elewa A."/>
            <person name="Iarovenko S."/>
            <person name="Subramanian E."/>
            <person name="Araus A.J."/>
            <person name="Petzold A."/>
            <person name="Susuki M."/>
            <person name="Suzuki K.-i.T."/>
            <person name="Hayashi T."/>
            <person name="Toyoda A."/>
            <person name="Oliveira C."/>
            <person name="Osipova E."/>
            <person name="Leigh N.D."/>
            <person name="Simon A."/>
            <person name="Yun M.H."/>
        </authorList>
    </citation>
    <scope>NUCLEOTIDE SEQUENCE</scope>
    <source>
        <strain evidence="2">20211129_DDA</strain>
        <tissue evidence="2">Liver</tissue>
    </source>
</reference>
<keyword evidence="1" id="KW-1133">Transmembrane helix</keyword>
<comment type="caution">
    <text evidence="2">The sequence shown here is derived from an EMBL/GenBank/DDBJ whole genome shotgun (WGS) entry which is preliminary data.</text>
</comment>
<dbReference type="EMBL" id="JANPWB010000001">
    <property type="protein sequence ID" value="KAJ1214649.1"/>
    <property type="molecule type" value="Genomic_DNA"/>
</dbReference>